<evidence type="ECO:0000313" key="1">
    <source>
        <dbReference type="EMBL" id="ELT46300.1"/>
    </source>
</evidence>
<evidence type="ECO:0000313" key="2">
    <source>
        <dbReference type="Proteomes" id="UP000011971"/>
    </source>
</evidence>
<proteinExistence type="predicted"/>
<organism evidence="1 2">
    <name type="scientific">Brucella intermedia M86</name>
    <dbReference type="NCBI Taxonomy" id="1234597"/>
    <lineage>
        <taxon>Bacteria</taxon>
        <taxon>Pseudomonadati</taxon>
        <taxon>Pseudomonadota</taxon>
        <taxon>Alphaproteobacteria</taxon>
        <taxon>Hyphomicrobiales</taxon>
        <taxon>Brucellaceae</taxon>
        <taxon>Brucella/Ochrobactrum group</taxon>
        <taxon>Brucella</taxon>
    </lineage>
</organism>
<reference evidence="1 2" key="1">
    <citation type="journal article" date="2013" name="Gut Pathog.">
        <title>Draft genome of Ochrobactrum intermedium strain M86 isolated from non-ulcer dyspeptic individual from India.</title>
        <authorList>
            <person name="Kulkarni G."/>
            <person name="Dhotre D."/>
            <person name="Dharne M."/>
            <person name="Shetty S."/>
            <person name="Chowdhury S."/>
            <person name="Misra V."/>
            <person name="Misra S."/>
            <person name="Patole M."/>
            <person name="Shouche Y."/>
        </authorList>
    </citation>
    <scope>NUCLEOTIDE SEQUENCE [LARGE SCALE GENOMIC DNA]</scope>
    <source>
        <strain evidence="1 2">M86</strain>
    </source>
</reference>
<protein>
    <submittedName>
        <fullName evidence="1">Uncharacterized protein</fullName>
    </submittedName>
</protein>
<accession>M5JJB3</accession>
<comment type="caution">
    <text evidence="1">The sequence shown here is derived from an EMBL/GenBank/DDBJ whole genome shotgun (WGS) entry which is preliminary data.</text>
</comment>
<sequence length="80" mass="8708">MHGDDFNVGKRQALKNSCQIFLVARNSVQGFDDNDVEFAGLGVVNEVHYALTSDKRRARLSAVVISLNYAKPVLAGVLST</sequence>
<dbReference type="EMBL" id="AOGE01000103">
    <property type="protein sequence ID" value="ELT46300.1"/>
    <property type="molecule type" value="Genomic_DNA"/>
</dbReference>
<dbReference type="AlphaFoldDB" id="M5JJB3"/>
<name>M5JJB3_9HYPH</name>
<dbReference type="Proteomes" id="UP000011971">
    <property type="component" value="Unassembled WGS sequence"/>
</dbReference>
<gene>
    <name evidence="1" type="ORF">D584_25504</name>
</gene>
<dbReference type="PATRIC" id="fig|1234597.4.peg.5239"/>